<reference evidence="2 3" key="1">
    <citation type="journal article" date="2014" name="Nature">
        <title>The genome of the recently domesticated crop plant sugar beet (Beta vulgaris).</title>
        <authorList>
            <person name="Dohm J.C."/>
            <person name="Minoche A.E."/>
            <person name="Holtgrawe D."/>
            <person name="Capella-Gutierrez S."/>
            <person name="Zakrzewski F."/>
            <person name="Tafer H."/>
            <person name="Rupp O."/>
            <person name="Sorensen T.R."/>
            <person name="Stracke R."/>
            <person name="Reinhardt R."/>
            <person name="Goesmann A."/>
            <person name="Kraft T."/>
            <person name="Schulz B."/>
            <person name="Stadler P.F."/>
            <person name="Schmidt T."/>
            <person name="Gabaldon T."/>
            <person name="Lehrach H."/>
            <person name="Weisshaar B."/>
            <person name="Himmelbauer H."/>
        </authorList>
    </citation>
    <scope>NUCLEOTIDE SEQUENCE [LARGE SCALE GENOMIC DNA]</scope>
    <source>
        <tissue evidence="2">Taproot</tissue>
    </source>
</reference>
<evidence type="ECO:0000313" key="2">
    <source>
        <dbReference type="EMBL" id="KMS95955.1"/>
    </source>
</evidence>
<protein>
    <submittedName>
        <fullName evidence="2">Uncharacterized protein</fullName>
    </submittedName>
</protein>
<feature type="signal peptide" evidence="1">
    <location>
        <begin position="1"/>
        <end position="28"/>
    </location>
</feature>
<dbReference type="AlphaFoldDB" id="A0A0J8DYJ7"/>
<organism evidence="2 3">
    <name type="scientific">Beta vulgaris subsp. vulgaris</name>
    <name type="common">Beet</name>
    <dbReference type="NCBI Taxonomy" id="3555"/>
    <lineage>
        <taxon>Eukaryota</taxon>
        <taxon>Viridiplantae</taxon>
        <taxon>Streptophyta</taxon>
        <taxon>Embryophyta</taxon>
        <taxon>Tracheophyta</taxon>
        <taxon>Spermatophyta</taxon>
        <taxon>Magnoliopsida</taxon>
        <taxon>eudicotyledons</taxon>
        <taxon>Gunneridae</taxon>
        <taxon>Pentapetalae</taxon>
        <taxon>Caryophyllales</taxon>
        <taxon>Chenopodiaceae</taxon>
        <taxon>Betoideae</taxon>
        <taxon>Beta</taxon>
    </lineage>
</organism>
<dbReference type="Gramene" id="KMS95955">
    <property type="protein sequence ID" value="KMS95955"/>
    <property type="gene ID" value="BVRB_003180"/>
</dbReference>
<dbReference type="OrthoDB" id="10547961at2759"/>
<evidence type="ECO:0000313" key="3">
    <source>
        <dbReference type="Proteomes" id="UP000035740"/>
    </source>
</evidence>
<name>A0A0J8DYJ7_BETVV</name>
<proteinExistence type="predicted"/>
<dbReference type="Proteomes" id="UP000035740">
    <property type="component" value="Unassembled WGS sequence"/>
</dbReference>
<feature type="chain" id="PRO_5005296530" evidence="1">
    <location>
        <begin position="29"/>
        <end position="90"/>
    </location>
</feature>
<dbReference type="EMBL" id="KQ090420">
    <property type="protein sequence ID" value="KMS95955.1"/>
    <property type="molecule type" value="Genomic_DNA"/>
</dbReference>
<accession>A0A0J8DYJ7</accession>
<sequence>MNAKVGVVSLAMMLAFVMLATKPQTIYGVRPLSDIMLQKFNVETHPLACSVYEDPCSAWYPCCGKCYCDFKDAFHLWCTLPAFDYSGSCY</sequence>
<keyword evidence="3" id="KW-1185">Reference proteome</keyword>
<keyword evidence="1" id="KW-0732">Signal</keyword>
<evidence type="ECO:0000256" key="1">
    <source>
        <dbReference type="SAM" id="SignalP"/>
    </source>
</evidence>
<gene>
    <name evidence="2" type="ORF">BVRB_003180</name>
</gene>